<keyword evidence="1" id="KW-0472">Membrane</keyword>
<sequence length="142" mass="15161">MDPSYNPYEVAPTARAAAPPRPAADAIDALPVSAAWKRRFRLIEKAGGPQLGSFRDLPFGERLAIGFNVLGLLFGPLYCLAKGLWRPAIACFAIAFAAAFVGAAAGIELPARAAGYGVAFACAHRANVLYYRKVVLGERPWL</sequence>
<comment type="caution">
    <text evidence="2">The sequence shown here is derived from an EMBL/GenBank/DDBJ whole genome shotgun (WGS) entry which is preliminary data.</text>
</comment>
<feature type="transmembrane region" description="Helical" evidence="1">
    <location>
        <begin position="88"/>
        <end position="107"/>
    </location>
</feature>
<accession>A0A3N4VEI6</accession>
<dbReference type="InterPro" id="IPR024399">
    <property type="entry name" value="DUF2628"/>
</dbReference>
<evidence type="ECO:0000256" key="1">
    <source>
        <dbReference type="SAM" id="Phobius"/>
    </source>
</evidence>
<dbReference type="EMBL" id="RKQN01000002">
    <property type="protein sequence ID" value="RPE79915.1"/>
    <property type="molecule type" value="Genomic_DNA"/>
</dbReference>
<evidence type="ECO:0000313" key="3">
    <source>
        <dbReference type="Proteomes" id="UP000269708"/>
    </source>
</evidence>
<gene>
    <name evidence="2" type="ORF">EDC50_1744</name>
</gene>
<keyword evidence="1" id="KW-1133">Transmembrane helix</keyword>
<proteinExistence type="predicted"/>
<keyword evidence="3" id="KW-1185">Reference proteome</keyword>
<protein>
    <submittedName>
        <fullName evidence="2">Uncharacterized protein DUF2628</fullName>
    </submittedName>
</protein>
<dbReference type="AlphaFoldDB" id="A0A3N4VEI6"/>
<name>A0A3N4VEI6_9GAMM</name>
<dbReference type="Proteomes" id="UP000269708">
    <property type="component" value="Unassembled WGS sequence"/>
</dbReference>
<organism evidence="2 3">
    <name type="scientific">Vulcaniibacterium tengchongense</name>
    <dbReference type="NCBI Taxonomy" id="1273429"/>
    <lineage>
        <taxon>Bacteria</taxon>
        <taxon>Pseudomonadati</taxon>
        <taxon>Pseudomonadota</taxon>
        <taxon>Gammaproteobacteria</taxon>
        <taxon>Lysobacterales</taxon>
        <taxon>Lysobacteraceae</taxon>
        <taxon>Vulcaniibacterium</taxon>
    </lineage>
</organism>
<feature type="transmembrane region" description="Helical" evidence="1">
    <location>
        <begin position="63"/>
        <end position="81"/>
    </location>
</feature>
<keyword evidence="1" id="KW-0812">Transmembrane</keyword>
<evidence type="ECO:0000313" key="2">
    <source>
        <dbReference type="EMBL" id="RPE79915.1"/>
    </source>
</evidence>
<dbReference type="RefSeq" id="WP_123770082.1">
    <property type="nucleotide sequence ID" value="NZ_RKQN01000002.1"/>
</dbReference>
<dbReference type="OrthoDB" id="6945649at2"/>
<dbReference type="Pfam" id="PF10947">
    <property type="entry name" value="DUF2628"/>
    <property type="match status" value="1"/>
</dbReference>
<reference evidence="2 3" key="1">
    <citation type="submission" date="2018-11" db="EMBL/GenBank/DDBJ databases">
        <title>Genomic Encyclopedia of Type Strains, Phase IV (KMG-IV): sequencing the most valuable type-strain genomes for metagenomic binning, comparative biology and taxonomic classification.</title>
        <authorList>
            <person name="Goeker M."/>
        </authorList>
    </citation>
    <scope>NUCLEOTIDE SEQUENCE [LARGE SCALE GENOMIC DNA]</scope>
    <source>
        <strain evidence="2 3">DSM 25623</strain>
    </source>
</reference>